<keyword evidence="7" id="KW-1185">Reference proteome</keyword>
<protein>
    <recommendedName>
        <fullName evidence="5">Peptidase M10 serralysin C-terminal domain-containing protein</fullName>
    </recommendedName>
</protein>
<dbReference type="InterPro" id="IPR001343">
    <property type="entry name" value="Hemolysn_Ca-bd"/>
</dbReference>
<keyword evidence="3" id="KW-0964">Secreted</keyword>
<dbReference type="GO" id="GO:0005615">
    <property type="term" value="C:extracellular space"/>
    <property type="evidence" value="ECO:0007669"/>
    <property type="project" value="InterPro"/>
</dbReference>
<evidence type="ECO:0000256" key="2">
    <source>
        <dbReference type="ARBA" id="ARBA00004613"/>
    </source>
</evidence>
<sequence length="160" mass="16827">MHRAAVLPGLNGDTLLGGFENVVGSAYNDTITGNALSNILIGLNGNDTLNGGDGNDTLVGGHGFDTLTGGAGSDRYAFMDSLDSIEEQPEEILDFARGVDKIDLSAYDKDTVTPGRQAVTLGDIDQQQNTQDFVDITILGSGLYFVVEATGILQPSEFIL</sequence>
<evidence type="ECO:0000256" key="4">
    <source>
        <dbReference type="ARBA" id="ARBA00022737"/>
    </source>
</evidence>
<dbReference type="PANTHER" id="PTHR38340:SF1">
    <property type="entry name" value="S-LAYER PROTEIN"/>
    <property type="match status" value="1"/>
</dbReference>
<reference evidence="7" key="1">
    <citation type="submission" date="2017-11" db="EMBL/GenBank/DDBJ databases">
        <authorList>
            <person name="Kuznetsova I."/>
            <person name="Sazanova A."/>
            <person name="Chirak E."/>
            <person name="Safronova V."/>
            <person name="Willems A."/>
        </authorList>
    </citation>
    <scope>NUCLEOTIDE SEQUENCE [LARGE SCALE GENOMIC DNA]</scope>
    <source>
        <strain evidence="7">CCBAU 03422</strain>
    </source>
</reference>
<dbReference type="InterPro" id="IPR018511">
    <property type="entry name" value="Hemolysin-typ_Ca-bd_CS"/>
</dbReference>
<dbReference type="Gene3D" id="2.150.10.10">
    <property type="entry name" value="Serralysin-like metalloprotease, C-terminal"/>
    <property type="match status" value="1"/>
</dbReference>
<dbReference type="InterPro" id="IPR050557">
    <property type="entry name" value="RTX_toxin/Mannuronan_C5-epim"/>
</dbReference>
<dbReference type="Pfam" id="PF08548">
    <property type="entry name" value="Peptidase_M10_C"/>
    <property type="match status" value="1"/>
</dbReference>
<comment type="subcellular location">
    <subcellularLocation>
        <location evidence="2">Secreted</location>
    </subcellularLocation>
</comment>
<dbReference type="InterPro" id="IPR011049">
    <property type="entry name" value="Serralysin-like_metalloprot_C"/>
</dbReference>
<organism evidence="6 7">
    <name type="scientific">Phyllobacterium sophorae</name>
    <dbReference type="NCBI Taxonomy" id="1520277"/>
    <lineage>
        <taxon>Bacteria</taxon>
        <taxon>Pseudomonadati</taxon>
        <taxon>Pseudomonadota</taxon>
        <taxon>Alphaproteobacteria</taxon>
        <taxon>Hyphomicrobiales</taxon>
        <taxon>Phyllobacteriaceae</taxon>
        <taxon>Phyllobacterium</taxon>
    </lineage>
</organism>
<gene>
    <name evidence="6" type="ORF">CU103_14415</name>
</gene>
<accession>A0A2P7BAI9</accession>
<dbReference type="EMBL" id="PGGM01000006">
    <property type="protein sequence ID" value="PSH63461.1"/>
    <property type="molecule type" value="Genomic_DNA"/>
</dbReference>
<evidence type="ECO:0000259" key="5">
    <source>
        <dbReference type="Pfam" id="PF08548"/>
    </source>
</evidence>
<dbReference type="RefSeq" id="WP_106664653.1">
    <property type="nucleotide sequence ID" value="NZ_PGGM01000006.1"/>
</dbReference>
<keyword evidence="4" id="KW-0677">Repeat</keyword>
<dbReference type="SUPFAM" id="SSF51120">
    <property type="entry name" value="beta-Roll"/>
    <property type="match status" value="1"/>
</dbReference>
<dbReference type="GO" id="GO:0005509">
    <property type="term" value="F:calcium ion binding"/>
    <property type="evidence" value="ECO:0007669"/>
    <property type="project" value="InterPro"/>
</dbReference>
<dbReference type="PROSITE" id="PS00330">
    <property type="entry name" value="HEMOLYSIN_CALCIUM"/>
    <property type="match status" value="2"/>
</dbReference>
<dbReference type="PANTHER" id="PTHR38340">
    <property type="entry name" value="S-LAYER PROTEIN"/>
    <property type="match status" value="1"/>
</dbReference>
<evidence type="ECO:0000256" key="1">
    <source>
        <dbReference type="ARBA" id="ARBA00001913"/>
    </source>
</evidence>
<dbReference type="InterPro" id="IPR013858">
    <property type="entry name" value="Peptidase_M10B_C"/>
</dbReference>
<dbReference type="OrthoDB" id="7872830at2"/>
<name>A0A2P7BAI9_9HYPH</name>
<comment type="caution">
    <text evidence="6">The sequence shown here is derived from an EMBL/GenBank/DDBJ whole genome shotgun (WGS) entry which is preliminary data.</text>
</comment>
<evidence type="ECO:0000313" key="7">
    <source>
        <dbReference type="Proteomes" id="UP000241764"/>
    </source>
</evidence>
<dbReference type="Pfam" id="PF00353">
    <property type="entry name" value="HemolysinCabind"/>
    <property type="match status" value="2"/>
</dbReference>
<feature type="domain" description="Peptidase M10 serralysin C-terminal" evidence="5">
    <location>
        <begin position="50"/>
        <end position="110"/>
    </location>
</feature>
<dbReference type="PRINTS" id="PR00313">
    <property type="entry name" value="CABNDNGRPT"/>
</dbReference>
<dbReference type="Proteomes" id="UP000241764">
    <property type="component" value="Unassembled WGS sequence"/>
</dbReference>
<comment type="cofactor">
    <cofactor evidence="1">
        <name>Ca(2+)</name>
        <dbReference type="ChEBI" id="CHEBI:29108"/>
    </cofactor>
</comment>
<evidence type="ECO:0000313" key="6">
    <source>
        <dbReference type="EMBL" id="PSH63461.1"/>
    </source>
</evidence>
<evidence type="ECO:0000256" key="3">
    <source>
        <dbReference type="ARBA" id="ARBA00022525"/>
    </source>
</evidence>
<dbReference type="AlphaFoldDB" id="A0A2P7BAI9"/>
<proteinExistence type="predicted"/>